<evidence type="ECO:0000313" key="2">
    <source>
        <dbReference type="EMBL" id="OAN31152.1"/>
    </source>
</evidence>
<reference evidence="2 3" key="1">
    <citation type="submission" date="2016-04" db="EMBL/GenBank/DDBJ databases">
        <title>Draft Genome Sequences of Staphylococcus capitis Strain H36, S. capitis Strain H65, S. cohnii Strain H62, S. hominis Strain H69, Mycobacterium iranicum Strain H39, Plantibacter sp. Strain H53, Pseudomonas oryzihabitans Strain H72, and Microbacterium sp. Strain H83, isolated from residential settings.</title>
        <authorList>
            <person name="Lymperopoulou D."/>
            <person name="Adams R.I."/>
            <person name="Lindow S."/>
            <person name="Coil D.A."/>
            <person name="Jospin G."/>
            <person name="Eisen J.A."/>
        </authorList>
    </citation>
    <scope>NUCLEOTIDE SEQUENCE [LARGE SCALE GENOMIC DNA]</scope>
    <source>
        <strain evidence="2 3">H72</strain>
    </source>
</reference>
<gene>
    <name evidence="2" type="ORF">A4V15_14185</name>
</gene>
<evidence type="ECO:0000313" key="3">
    <source>
        <dbReference type="Proteomes" id="UP000078356"/>
    </source>
</evidence>
<dbReference type="EMBL" id="LWCR01000006">
    <property type="protein sequence ID" value="OAN31152.1"/>
    <property type="molecule type" value="Genomic_DNA"/>
</dbReference>
<organism evidence="2 3">
    <name type="scientific">Pseudomonas oryzihabitans</name>
    <dbReference type="NCBI Taxonomy" id="47885"/>
    <lineage>
        <taxon>Bacteria</taxon>
        <taxon>Pseudomonadati</taxon>
        <taxon>Pseudomonadota</taxon>
        <taxon>Gammaproteobacteria</taxon>
        <taxon>Pseudomonadales</taxon>
        <taxon>Pseudomonadaceae</taxon>
        <taxon>Pseudomonas</taxon>
    </lineage>
</organism>
<protein>
    <submittedName>
        <fullName evidence="2">Uncharacterized protein</fullName>
    </submittedName>
</protein>
<comment type="caution">
    <text evidence="2">The sequence shown here is derived from an EMBL/GenBank/DDBJ whole genome shotgun (WGS) entry which is preliminary data.</text>
</comment>
<accession>A0A178LJF7</accession>
<proteinExistence type="predicted"/>
<dbReference type="Proteomes" id="UP000078356">
    <property type="component" value="Unassembled WGS sequence"/>
</dbReference>
<sequence>MPSPKSAAKARSGGGPGKAPQLCKVTFGYQELVLPVDKGLALVGLLKDAVPVGYGGAGMYVPKLEELELSLEVLKPGQFALAKPTLH</sequence>
<dbReference type="AlphaFoldDB" id="A0A178LJF7"/>
<feature type="region of interest" description="Disordered" evidence="1">
    <location>
        <begin position="1"/>
        <end position="20"/>
    </location>
</feature>
<dbReference type="RefSeq" id="WP_064307287.1">
    <property type="nucleotide sequence ID" value="NZ_LWCR01000006.1"/>
</dbReference>
<name>A0A178LJF7_9PSED</name>
<evidence type="ECO:0000256" key="1">
    <source>
        <dbReference type="SAM" id="MobiDB-lite"/>
    </source>
</evidence>